<dbReference type="PRINTS" id="PR00929">
    <property type="entry name" value="ATHOOK"/>
</dbReference>
<reference evidence="10 11" key="1">
    <citation type="submission" date="2024-01" db="EMBL/GenBank/DDBJ databases">
        <authorList>
            <person name="Allen C."/>
            <person name="Tagirdzhanova G."/>
        </authorList>
    </citation>
    <scope>NUCLEOTIDE SEQUENCE [LARGE SCALE GENOMIC DNA]</scope>
    <source>
        <strain evidence="10 11">CBS 573.63</strain>
    </source>
</reference>
<feature type="compositionally biased region" description="Low complexity" evidence="8">
    <location>
        <begin position="428"/>
        <end position="496"/>
    </location>
</feature>
<dbReference type="Pfam" id="PF02146">
    <property type="entry name" value="SIR2"/>
    <property type="match status" value="2"/>
</dbReference>
<keyword evidence="11" id="KW-1185">Reference proteome</keyword>
<dbReference type="Gene3D" id="3.30.1600.10">
    <property type="entry name" value="SIR2/SIRT2 'Small Domain"/>
    <property type="match status" value="1"/>
</dbReference>
<feature type="binding site" evidence="7">
    <location>
        <position position="318"/>
    </location>
    <ligand>
        <name>Zn(2+)</name>
        <dbReference type="ChEBI" id="CHEBI:29105"/>
    </ligand>
</feature>
<dbReference type="SUPFAM" id="SSF52467">
    <property type="entry name" value="DHS-like NAD/FAD-binding domain"/>
    <property type="match status" value="1"/>
</dbReference>
<dbReference type="InterPro" id="IPR003000">
    <property type="entry name" value="Sirtuin"/>
</dbReference>
<dbReference type="InterPro" id="IPR029035">
    <property type="entry name" value="DHS-like_NAD/FAD-binding_dom"/>
</dbReference>
<evidence type="ECO:0000313" key="11">
    <source>
        <dbReference type="Proteomes" id="UP001642501"/>
    </source>
</evidence>
<feature type="compositionally biased region" description="Polar residues" evidence="8">
    <location>
        <begin position="41"/>
        <end position="58"/>
    </location>
</feature>
<evidence type="ECO:0000256" key="6">
    <source>
        <dbReference type="ARBA" id="ARBA00023027"/>
    </source>
</evidence>
<feature type="region of interest" description="Disordered" evidence="8">
    <location>
        <begin position="385"/>
        <end position="536"/>
    </location>
</feature>
<evidence type="ECO:0000313" key="10">
    <source>
        <dbReference type="EMBL" id="CAK7272954.1"/>
    </source>
</evidence>
<dbReference type="Proteomes" id="UP001642501">
    <property type="component" value="Unassembled WGS sequence"/>
</dbReference>
<evidence type="ECO:0000256" key="8">
    <source>
        <dbReference type="SAM" id="MobiDB-lite"/>
    </source>
</evidence>
<dbReference type="Gene3D" id="3.40.50.1220">
    <property type="entry name" value="TPP-binding domain"/>
    <property type="match status" value="2"/>
</dbReference>
<dbReference type="EMBL" id="CAWUOM010000120">
    <property type="protein sequence ID" value="CAK7272954.1"/>
    <property type="molecule type" value="Genomic_DNA"/>
</dbReference>
<comment type="caution">
    <text evidence="10">The sequence shown here is derived from an EMBL/GenBank/DDBJ whole genome shotgun (WGS) entry which is preliminary data.</text>
</comment>
<dbReference type="PANTHER" id="PTHR11085">
    <property type="entry name" value="NAD-DEPENDENT PROTEIN DEACYLASE SIRTUIN-5, MITOCHONDRIAL-RELATED"/>
    <property type="match status" value="1"/>
</dbReference>
<evidence type="ECO:0000256" key="4">
    <source>
        <dbReference type="ARBA" id="ARBA00022723"/>
    </source>
</evidence>
<keyword evidence="5 7" id="KW-0862">Zinc</keyword>
<evidence type="ECO:0000256" key="5">
    <source>
        <dbReference type="ARBA" id="ARBA00022833"/>
    </source>
</evidence>
<accession>A0ABP0DYK5</accession>
<keyword evidence="6" id="KW-0520">NAD</keyword>
<keyword evidence="4 7" id="KW-0479">Metal-binding</keyword>
<name>A0ABP0DYK5_9PEZI</name>
<dbReference type="PROSITE" id="PS50305">
    <property type="entry name" value="SIRTUIN"/>
    <property type="match status" value="1"/>
</dbReference>
<feature type="compositionally biased region" description="Low complexity" evidence="8">
    <location>
        <begin position="393"/>
        <end position="407"/>
    </location>
</feature>
<evidence type="ECO:0000256" key="2">
    <source>
        <dbReference type="ARBA" id="ARBA00006924"/>
    </source>
</evidence>
<proteinExistence type="inferred from homology"/>
<feature type="active site" description="Proton acceptor" evidence="7">
    <location>
        <position position="307"/>
    </location>
</feature>
<feature type="region of interest" description="Disordered" evidence="8">
    <location>
        <begin position="1"/>
        <end position="58"/>
    </location>
</feature>
<evidence type="ECO:0000259" key="9">
    <source>
        <dbReference type="PROSITE" id="PS50305"/>
    </source>
</evidence>
<gene>
    <name evidence="10" type="primary">SIR2</name>
    <name evidence="10" type="ORF">SEPCBS57363_005405</name>
</gene>
<dbReference type="SMART" id="SM00384">
    <property type="entry name" value="AT_hook"/>
    <property type="match status" value="7"/>
</dbReference>
<comment type="cofactor">
    <cofactor evidence="1">
        <name>Zn(2+)</name>
        <dbReference type="ChEBI" id="CHEBI:29105"/>
    </cofactor>
</comment>
<feature type="binding site" evidence="7">
    <location>
        <position position="339"/>
    </location>
    <ligand>
        <name>Zn(2+)</name>
        <dbReference type="ChEBI" id="CHEBI:29105"/>
    </ligand>
</feature>
<dbReference type="InterPro" id="IPR017956">
    <property type="entry name" value="AT_hook_DNA-bd_motif"/>
</dbReference>
<evidence type="ECO:0000256" key="7">
    <source>
        <dbReference type="PROSITE-ProRule" id="PRU00236"/>
    </source>
</evidence>
<feature type="domain" description="Deacetylase sirtuin-type" evidence="9">
    <location>
        <begin position="179"/>
        <end position="618"/>
    </location>
</feature>
<feature type="binding site" evidence="7">
    <location>
        <position position="342"/>
    </location>
    <ligand>
        <name>Zn(2+)</name>
        <dbReference type="ChEBI" id="CHEBI:29105"/>
    </ligand>
</feature>
<dbReference type="InterPro" id="IPR026590">
    <property type="entry name" value="Ssirtuin_cat_dom"/>
</dbReference>
<evidence type="ECO:0000256" key="3">
    <source>
        <dbReference type="ARBA" id="ARBA00022679"/>
    </source>
</evidence>
<protein>
    <submittedName>
        <fullName evidence="10">NAD-dependent histone deacetylase sir2</fullName>
    </submittedName>
</protein>
<feature type="compositionally biased region" description="Acidic residues" evidence="8">
    <location>
        <begin position="507"/>
        <end position="518"/>
    </location>
</feature>
<feature type="binding site" evidence="7">
    <location>
        <position position="315"/>
    </location>
    <ligand>
        <name>Zn(2+)</name>
        <dbReference type="ChEBI" id="CHEBI:29105"/>
    </ligand>
</feature>
<evidence type="ECO:0000256" key="1">
    <source>
        <dbReference type="ARBA" id="ARBA00001947"/>
    </source>
</evidence>
<sequence length="746" mass="80419">MASTTDTSGRVPSSTQEGVAKRKRGRPRRIPLEDPTPTPTPSHIGQGRNSGHSPVSFASENKNMTELEEHINDLGDSWETESLFENILDDMCEETKEALDSADFVACTSEETQRFRQELRAIGPEEFCRRTVDSGVITAKRLLTAFGVRPPGFLEGEPDESYFGLLSLALSRELQKRAKLIHYNTVDDAVHLLQTSRNIIVITGAGISTSLGIPDFRSKNTGLYSRLAHLGLSDPQEVFDIQVFKEDPTIFYSVARDILPSTDRFTPTHAFIAMLQQKGKLLTNYSQNIDNLEAKAGINPSKLVQCHGSFATASCVTCGYCVEGESIYPTIKAGQIPRCPRCADKLRQSAASVAAADVAAAAAAAAVTAAQDARRQRKLLLREAASEGRGADNDSLSLDSSFDDISSAGGGEPTPATRGRGRPRGRPPGKVGRPPGKVGRPPGKVGRPPGKVGRPPGKVGRPPGKVGRPPGKVGRPPGKVGRPPGKVGQPPGQVGRPRGRPRRQRSDDEDDDEDDDNSDLSPSSSGVMKPGITFFGEPLPDEFSRRLTEHDRDRADLVVVIGTSLKVAPVSEVVPYMPPHVPQIYISRTPVSHINFDIDLLGDCDVVISELCRRAGWDLQHEMIPPNQQVHVETPPGEFASRHVFTDMTIGVVKPDENTAPIGLTPVGTMVPAANDRKAPIDAGNAHEKAMHLSPQTSITVGLSRPVARTNVKLDTVFDIREISVVPSPETVSDVSLTEEDTSSVV</sequence>
<dbReference type="PANTHER" id="PTHR11085:SF9">
    <property type="entry name" value="NAD-DEPENDENT PROTEIN DEACETYLASE SIRTUIN-1"/>
    <property type="match status" value="1"/>
</dbReference>
<keyword evidence="3" id="KW-0808">Transferase</keyword>
<dbReference type="InterPro" id="IPR050134">
    <property type="entry name" value="NAD-dep_sirtuin_deacylases"/>
</dbReference>
<comment type="similarity">
    <text evidence="2">Belongs to the sirtuin family. Class I subfamily.</text>
</comment>
<feature type="compositionally biased region" description="Polar residues" evidence="8">
    <location>
        <begin position="1"/>
        <end position="17"/>
    </location>
</feature>
<organism evidence="10 11">
    <name type="scientific">Sporothrix epigloea</name>
    <dbReference type="NCBI Taxonomy" id="1892477"/>
    <lineage>
        <taxon>Eukaryota</taxon>
        <taxon>Fungi</taxon>
        <taxon>Dikarya</taxon>
        <taxon>Ascomycota</taxon>
        <taxon>Pezizomycotina</taxon>
        <taxon>Sordariomycetes</taxon>
        <taxon>Sordariomycetidae</taxon>
        <taxon>Ophiostomatales</taxon>
        <taxon>Ophiostomataceae</taxon>
        <taxon>Sporothrix</taxon>
    </lineage>
</organism>
<dbReference type="InterPro" id="IPR026591">
    <property type="entry name" value="Sirtuin_cat_small_dom_sf"/>
</dbReference>